<proteinExistence type="predicted"/>
<organism evidence="2 3">
    <name type="scientific">Arenicella chitinivorans</name>
    <dbReference type="NCBI Taxonomy" id="1329800"/>
    <lineage>
        <taxon>Bacteria</taxon>
        <taxon>Pseudomonadati</taxon>
        <taxon>Pseudomonadota</taxon>
        <taxon>Gammaproteobacteria</taxon>
        <taxon>Arenicellales</taxon>
        <taxon>Arenicellaceae</taxon>
        <taxon>Arenicella</taxon>
    </lineage>
</organism>
<sequence length="198" mass="23231">MSLFNLENNDLVAHPFRHSTGIGVLPNNLVRDVLIWCREYPNWKHKTLPDFLSLYSNRPAQDEIPKSISWLFSDEAFFSALRHVQKVYDVELSSQIDIQFQKMSENDYVKIHSDHHSKKKQTHRFLIHFNEGWTEENGGYFMVFGDDNGTPNLSDNRTYLPLSNSVFTFEISEKSHHAVSKVLKGDRYTLMYSFRAKR</sequence>
<dbReference type="AlphaFoldDB" id="A0A918VRL3"/>
<dbReference type="RefSeq" id="WP_189402603.1">
    <property type="nucleotide sequence ID" value="NZ_BMXA01000007.1"/>
</dbReference>
<evidence type="ECO:0000313" key="2">
    <source>
        <dbReference type="EMBL" id="GHA18954.1"/>
    </source>
</evidence>
<dbReference type="Gene3D" id="2.60.120.620">
    <property type="entry name" value="q2cbj1_9rhob like domain"/>
    <property type="match status" value="1"/>
</dbReference>
<accession>A0A918VRL3</accession>
<dbReference type="Pfam" id="PF13661">
    <property type="entry name" value="2OG-FeII_Oxy_4"/>
    <property type="match status" value="1"/>
</dbReference>
<dbReference type="InterPro" id="IPR051842">
    <property type="entry name" value="uS12_prolyl_hydroxylase"/>
</dbReference>
<evidence type="ECO:0000313" key="3">
    <source>
        <dbReference type="Proteomes" id="UP000614811"/>
    </source>
</evidence>
<dbReference type="EMBL" id="BMXA01000007">
    <property type="protein sequence ID" value="GHA18954.1"/>
    <property type="molecule type" value="Genomic_DNA"/>
</dbReference>
<dbReference type="PANTHER" id="PTHR12117">
    <property type="entry name" value="HISTONE ACETYLTRANSFERASE COMPLEX"/>
    <property type="match status" value="1"/>
</dbReference>
<dbReference type="PANTHER" id="PTHR12117:SF0">
    <property type="entry name" value="PROLYL 3-HYDROXYLASE OGFOD1"/>
    <property type="match status" value="1"/>
</dbReference>
<evidence type="ECO:0000259" key="1">
    <source>
        <dbReference type="Pfam" id="PF13661"/>
    </source>
</evidence>
<comment type="caution">
    <text evidence="2">The sequence shown here is derived from an EMBL/GenBank/DDBJ whole genome shotgun (WGS) entry which is preliminary data.</text>
</comment>
<dbReference type="InterPro" id="IPR039558">
    <property type="entry name" value="TPA1/OFD1_N"/>
</dbReference>
<protein>
    <recommendedName>
        <fullName evidence="1">Prolyl 3,4-dihydroxylase TPA1/OFD1 N-terminal domain-containing protein</fullName>
    </recommendedName>
</protein>
<dbReference type="Proteomes" id="UP000614811">
    <property type="component" value="Unassembled WGS sequence"/>
</dbReference>
<gene>
    <name evidence="2" type="ORF">GCM10008090_30790</name>
</gene>
<reference evidence="2" key="2">
    <citation type="submission" date="2020-09" db="EMBL/GenBank/DDBJ databases">
        <authorList>
            <person name="Sun Q."/>
            <person name="Kim S."/>
        </authorList>
    </citation>
    <scope>NUCLEOTIDE SEQUENCE</scope>
    <source>
        <strain evidence="2">KCTC 12711</strain>
    </source>
</reference>
<keyword evidence="3" id="KW-1185">Reference proteome</keyword>
<feature type="domain" description="Prolyl 3,4-dihydroxylase TPA1/OFD1 N-terminal" evidence="1">
    <location>
        <begin position="99"/>
        <end position="187"/>
    </location>
</feature>
<name>A0A918VRL3_9GAMM</name>
<reference evidence="2" key="1">
    <citation type="journal article" date="2014" name="Int. J. Syst. Evol. Microbiol.">
        <title>Complete genome sequence of Corynebacterium casei LMG S-19264T (=DSM 44701T), isolated from a smear-ripened cheese.</title>
        <authorList>
            <consortium name="US DOE Joint Genome Institute (JGI-PGF)"/>
            <person name="Walter F."/>
            <person name="Albersmeier A."/>
            <person name="Kalinowski J."/>
            <person name="Ruckert C."/>
        </authorList>
    </citation>
    <scope>NUCLEOTIDE SEQUENCE</scope>
    <source>
        <strain evidence="2">KCTC 12711</strain>
    </source>
</reference>